<proteinExistence type="predicted"/>
<dbReference type="GO" id="GO:0004029">
    <property type="term" value="F:aldehyde dehydrogenase (NAD+) activity"/>
    <property type="evidence" value="ECO:0007669"/>
    <property type="project" value="TreeGrafter"/>
</dbReference>
<dbReference type="VEuPathDB" id="FungiDB:ASPVEDRAFT_48016"/>
<dbReference type="PANTHER" id="PTHR48079">
    <property type="entry name" value="PROTEIN YEEZ"/>
    <property type="match status" value="1"/>
</dbReference>
<reference evidence="3" key="1">
    <citation type="journal article" date="2017" name="Genome Biol.">
        <title>Comparative genomics reveals high biological diversity and specific adaptations in the industrially and medically important fungal genus Aspergillus.</title>
        <authorList>
            <person name="de Vries R.P."/>
            <person name="Riley R."/>
            <person name="Wiebenga A."/>
            <person name="Aguilar-Osorio G."/>
            <person name="Amillis S."/>
            <person name="Uchima C.A."/>
            <person name="Anderluh G."/>
            <person name="Asadollahi M."/>
            <person name="Askin M."/>
            <person name="Barry K."/>
            <person name="Battaglia E."/>
            <person name="Bayram O."/>
            <person name="Benocci T."/>
            <person name="Braus-Stromeyer S.A."/>
            <person name="Caldana C."/>
            <person name="Canovas D."/>
            <person name="Cerqueira G.C."/>
            <person name="Chen F."/>
            <person name="Chen W."/>
            <person name="Choi C."/>
            <person name="Clum A."/>
            <person name="Dos Santos R.A."/>
            <person name="Damasio A.R."/>
            <person name="Diallinas G."/>
            <person name="Emri T."/>
            <person name="Fekete E."/>
            <person name="Flipphi M."/>
            <person name="Freyberg S."/>
            <person name="Gallo A."/>
            <person name="Gournas C."/>
            <person name="Habgood R."/>
            <person name="Hainaut M."/>
            <person name="Harispe M.L."/>
            <person name="Henrissat B."/>
            <person name="Hilden K.S."/>
            <person name="Hope R."/>
            <person name="Hossain A."/>
            <person name="Karabika E."/>
            <person name="Karaffa L."/>
            <person name="Karanyi Z."/>
            <person name="Krasevec N."/>
            <person name="Kuo A."/>
            <person name="Kusch H."/>
            <person name="LaButti K."/>
            <person name="Lagendijk E.L."/>
            <person name="Lapidus A."/>
            <person name="Levasseur A."/>
            <person name="Lindquist E."/>
            <person name="Lipzen A."/>
            <person name="Logrieco A.F."/>
            <person name="MacCabe A."/>
            <person name="Maekelae M.R."/>
            <person name="Malavazi I."/>
            <person name="Melin P."/>
            <person name="Meyer V."/>
            <person name="Mielnichuk N."/>
            <person name="Miskei M."/>
            <person name="Molnar A.P."/>
            <person name="Mule G."/>
            <person name="Ngan C.Y."/>
            <person name="Orejas M."/>
            <person name="Orosz E."/>
            <person name="Ouedraogo J.P."/>
            <person name="Overkamp K.M."/>
            <person name="Park H.-S."/>
            <person name="Perrone G."/>
            <person name="Piumi F."/>
            <person name="Punt P.J."/>
            <person name="Ram A.F."/>
            <person name="Ramon A."/>
            <person name="Rauscher S."/>
            <person name="Record E."/>
            <person name="Riano-Pachon D.M."/>
            <person name="Robert V."/>
            <person name="Roehrig J."/>
            <person name="Ruller R."/>
            <person name="Salamov A."/>
            <person name="Salih N.S."/>
            <person name="Samson R.A."/>
            <person name="Sandor E."/>
            <person name="Sanguinetti M."/>
            <person name="Schuetze T."/>
            <person name="Sepcic K."/>
            <person name="Shelest E."/>
            <person name="Sherlock G."/>
            <person name="Sophianopoulou V."/>
            <person name="Squina F.M."/>
            <person name="Sun H."/>
            <person name="Susca A."/>
            <person name="Todd R.B."/>
            <person name="Tsang A."/>
            <person name="Unkles S.E."/>
            <person name="van de Wiele N."/>
            <person name="van Rossen-Uffink D."/>
            <person name="Oliveira J.V."/>
            <person name="Vesth T.C."/>
            <person name="Visser J."/>
            <person name="Yu J.-H."/>
            <person name="Zhou M."/>
            <person name="Andersen M.R."/>
            <person name="Archer D.B."/>
            <person name="Baker S.E."/>
            <person name="Benoit I."/>
            <person name="Brakhage A.A."/>
            <person name="Braus G.H."/>
            <person name="Fischer R."/>
            <person name="Frisvad J.C."/>
            <person name="Goldman G.H."/>
            <person name="Houbraken J."/>
            <person name="Oakley B."/>
            <person name="Pocsi I."/>
            <person name="Scazzocchio C."/>
            <person name="Seiboth B."/>
            <person name="vanKuyk P.A."/>
            <person name="Wortman J."/>
            <person name="Dyer P.S."/>
            <person name="Grigoriev I.V."/>
        </authorList>
    </citation>
    <scope>NUCLEOTIDE SEQUENCE [LARGE SCALE GENOMIC DNA]</scope>
    <source>
        <strain evidence="3">CBS 583.65</strain>
    </source>
</reference>
<dbReference type="InterPro" id="IPR036291">
    <property type="entry name" value="NAD(P)-bd_dom_sf"/>
</dbReference>
<dbReference type="Pfam" id="PF01370">
    <property type="entry name" value="Epimerase"/>
    <property type="match status" value="1"/>
</dbReference>
<evidence type="ECO:0000259" key="1">
    <source>
        <dbReference type="Pfam" id="PF01370"/>
    </source>
</evidence>
<dbReference type="PANTHER" id="PTHR48079:SF6">
    <property type="entry name" value="NAD(P)-BINDING DOMAIN-CONTAINING PROTEIN-RELATED"/>
    <property type="match status" value="1"/>
</dbReference>
<gene>
    <name evidence="2" type="ORF">ASPVEDRAFT_48016</name>
</gene>
<evidence type="ECO:0000313" key="2">
    <source>
        <dbReference type="EMBL" id="OJJ08877.1"/>
    </source>
</evidence>
<dbReference type="InterPro" id="IPR051783">
    <property type="entry name" value="NAD(P)-dependent_oxidoreduct"/>
</dbReference>
<dbReference type="InterPro" id="IPR001509">
    <property type="entry name" value="Epimerase_deHydtase"/>
</dbReference>
<dbReference type="RefSeq" id="XP_040674639.1">
    <property type="nucleotide sequence ID" value="XM_040813924.1"/>
</dbReference>
<sequence length="347" mass="37165">MSSKILLAGATGYVGGTVLSTLLNSQDEAVNNASISVLVRNKQQAEVLEQRGVATVQVGDYTDTAAIAELASNYDVIINGASGFDHGLANALLAGLAQRKQTLGVEVHYIHTSGTTNIADSPTLGLYPGHQADPISDSSPAQLTSTLRRLDAAAPYTQRSVELAVLDKGNATGVRTHSICLPMLFGIGTGLFRTVSGQIPILVGGAMQARQVWLVGDGSALKAYVHIKDAAMVYVLVLSRVLRGLPVPFGEEGVIFAGDREYSWNEVGERIASVGKARGVLDTDRIKYVSMQEGARLLEMDDMQYVEAAYLSSARVTADVARSLGWQPVHSDEFDKYFHDVWEIVAK</sequence>
<dbReference type="GO" id="GO:0005737">
    <property type="term" value="C:cytoplasm"/>
    <property type="evidence" value="ECO:0007669"/>
    <property type="project" value="TreeGrafter"/>
</dbReference>
<feature type="non-terminal residue" evidence="2">
    <location>
        <position position="1"/>
    </location>
</feature>
<dbReference type="AlphaFoldDB" id="A0A1L9Q540"/>
<dbReference type="GeneID" id="63729435"/>
<accession>A0A1L9Q540</accession>
<organism evidence="2 3">
    <name type="scientific">Aspergillus versicolor CBS 583.65</name>
    <dbReference type="NCBI Taxonomy" id="1036611"/>
    <lineage>
        <taxon>Eukaryota</taxon>
        <taxon>Fungi</taxon>
        <taxon>Dikarya</taxon>
        <taxon>Ascomycota</taxon>
        <taxon>Pezizomycotina</taxon>
        <taxon>Eurotiomycetes</taxon>
        <taxon>Eurotiomycetidae</taxon>
        <taxon>Eurotiales</taxon>
        <taxon>Aspergillaceae</taxon>
        <taxon>Aspergillus</taxon>
        <taxon>Aspergillus subgen. Nidulantes</taxon>
    </lineage>
</organism>
<dbReference type="OrthoDB" id="10262413at2759"/>
<dbReference type="Gene3D" id="3.40.50.720">
    <property type="entry name" value="NAD(P)-binding Rossmann-like Domain"/>
    <property type="match status" value="1"/>
</dbReference>
<dbReference type="STRING" id="1036611.A0A1L9Q540"/>
<protein>
    <recommendedName>
        <fullName evidence="1">NAD-dependent epimerase/dehydratase domain-containing protein</fullName>
    </recommendedName>
</protein>
<name>A0A1L9Q540_ASPVE</name>
<evidence type="ECO:0000313" key="3">
    <source>
        <dbReference type="Proteomes" id="UP000184073"/>
    </source>
</evidence>
<dbReference type="SUPFAM" id="SSF51735">
    <property type="entry name" value="NAD(P)-binding Rossmann-fold domains"/>
    <property type="match status" value="1"/>
</dbReference>
<dbReference type="Proteomes" id="UP000184073">
    <property type="component" value="Unassembled WGS sequence"/>
</dbReference>
<keyword evidence="3" id="KW-1185">Reference proteome</keyword>
<dbReference type="EMBL" id="KV878141">
    <property type="protein sequence ID" value="OJJ08877.1"/>
    <property type="molecule type" value="Genomic_DNA"/>
</dbReference>
<feature type="domain" description="NAD-dependent epimerase/dehydratase" evidence="1">
    <location>
        <begin position="5"/>
        <end position="240"/>
    </location>
</feature>